<sequence length="324" mass="35324">MTVRRTLTAVAAAALVALLPHTAQAAQSYPDPRPLTGQEIIHDPTVLRLKSGGYVAYSTGGVIGARLSEDGRHWDDAGNAFAEPPAWWYEYNDTGDPWAPDLSYRAGRYWLYYAVSSWGTNHSAIGVATSATGLPGTWTDHGKVFSSETTDTWNAIDPAVVHADGRLWMSFGSYWSGIRMVELDPATGKAVEDARVHHLATRPDEPYAVEGPEIVKHGRYYYLFASHDACCAGVNSTYKIKVGRSASVTGPYVDSTGKPLLDGGGDLLLQGHGRYLGTGGQSVFRDRGRDWLAYHYYDARDEGTPKLGLNVLTWTKDGWPAVGR</sequence>
<evidence type="ECO:0000256" key="1">
    <source>
        <dbReference type="ARBA" id="ARBA00004834"/>
    </source>
</evidence>
<evidence type="ECO:0000256" key="9">
    <source>
        <dbReference type="SAM" id="SignalP"/>
    </source>
</evidence>
<dbReference type="EMBL" id="CP121271">
    <property type="protein sequence ID" value="WMC86227.1"/>
    <property type="molecule type" value="Genomic_DNA"/>
</dbReference>
<feature type="binding site" evidence="7">
    <location>
        <position position="43"/>
    </location>
    <ligand>
        <name>substrate</name>
    </ligand>
</feature>
<evidence type="ECO:0000256" key="5">
    <source>
        <dbReference type="PIRNR" id="PIRNR026534"/>
    </source>
</evidence>
<dbReference type="InterPro" id="IPR016840">
    <property type="entry name" value="Glyco_hydro_43_endo_a_Ara-ase"/>
</dbReference>
<feature type="active site" description="Proton donor" evidence="6">
    <location>
        <position position="210"/>
    </location>
</feature>
<protein>
    <submittedName>
        <fullName evidence="10">Arabinan endo-1,5-alpha-L-arabinosidase</fullName>
    </submittedName>
</protein>
<feature type="active site" description="Proton acceptor" evidence="6">
    <location>
        <position position="43"/>
    </location>
</feature>
<feature type="binding site" evidence="7">
    <location>
        <begin position="173"/>
        <end position="175"/>
    </location>
    <ligand>
        <name>substrate</name>
    </ligand>
</feature>
<feature type="binding site" evidence="7">
    <location>
        <begin position="154"/>
        <end position="157"/>
    </location>
    <ligand>
        <name>substrate</name>
    </ligand>
</feature>
<comment type="pathway">
    <text evidence="1 5">Glycan metabolism; L-arabinan degradation.</text>
</comment>
<dbReference type="SUPFAM" id="SSF75005">
    <property type="entry name" value="Arabinanase/levansucrase/invertase"/>
    <property type="match status" value="1"/>
</dbReference>
<evidence type="ECO:0000256" key="6">
    <source>
        <dbReference type="PIRSR" id="PIRSR026534-1"/>
    </source>
</evidence>
<dbReference type="Pfam" id="PF04616">
    <property type="entry name" value="Glyco_hydro_43"/>
    <property type="match status" value="1"/>
</dbReference>
<reference evidence="10" key="1">
    <citation type="submission" date="2023-03" db="EMBL/GenBank/DDBJ databases">
        <title>Borrelidin-producing and root-colonizing Streptomyces rochei is a potent biopesticide for soil-borne oomycete-caused plant diseases.</title>
        <authorList>
            <person name="Zhou D."/>
            <person name="Wang X."/>
            <person name="Navarro-Munoz J.C."/>
            <person name="Li W."/>
            <person name="Li J."/>
            <person name="Jiu M."/>
            <person name="Deng S."/>
            <person name="Ye Y."/>
            <person name="Daly P."/>
            <person name="Wei L."/>
        </authorList>
    </citation>
    <scope>NUCLEOTIDE SEQUENCE</scope>
    <source>
        <strain evidence="10">JK1</strain>
    </source>
</reference>
<evidence type="ECO:0000256" key="8">
    <source>
        <dbReference type="PIRSR" id="PIRSR606710-2"/>
    </source>
</evidence>
<keyword evidence="4 5" id="KW-0326">Glycosidase</keyword>
<dbReference type="InterPro" id="IPR023296">
    <property type="entry name" value="Glyco_hydro_beta-prop_sf"/>
</dbReference>
<evidence type="ECO:0000256" key="7">
    <source>
        <dbReference type="PIRSR" id="PIRSR026534-2"/>
    </source>
</evidence>
<dbReference type="RefSeq" id="WP_306691900.1">
    <property type="nucleotide sequence ID" value="NZ_CP121271.1"/>
</dbReference>
<dbReference type="GeneID" id="90942735"/>
<dbReference type="PIRSF" id="PIRSF026534">
    <property type="entry name" value="Endo_alpha-L-arabinosidase"/>
    <property type="match status" value="1"/>
</dbReference>
<feature type="binding site" evidence="7">
    <location>
        <position position="119"/>
    </location>
    <ligand>
        <name>substrate</name>
    </ligand>
</feature>
<dbReference type="Proteomes" id="UP001231701">
    <property type="component" value="Chromosome"/>
</dbReference>
<dbReference type="PANTHER" id="PTHR43301">
    <property type="entry name" value="ARABINAN ENDO-1,5-ALPHA-L-ARABINOSIDASE"/>
    <property type="match status" value="1"/>
</dbReference>
<evidence type="ECO:0000256" key="4">
    <source>
        <dbReference type="ARBA" id="ARBA00023295"/>
    </source>
</evidence>
<dbReference type="AlphaFoldDB" id="A0AAX3ZGQ1"/>
<evidence type="ECO:0000313" key="11">
    <source>
        <dbReference type="Proteomes" id="UP001231701"/>
    </source>
</evidence>
<dbReference type="InterPro" id="IPR050727">
    <property type="entry name" value="GH43_arabinanases"/>
</dbReference>
<dbReference type="Gene3D" id="2.115.10.20">
    <property type="entry name" value="Glycosyl hydrolase domain, family 43"/>
    <property type="match status" value="1"/>
</dbReference>
<evidence type="ECO:0000256" key="3">
    <source>
        <dbReference type="ARBA" id="ARBA00022801"/>
    </source>
</evidence>
<dbReference type="CDD" id="cd08998">
    <property type="entry name" value="GH43_Arb43a-like"/>
    <property type="match status" value="1"/>
</dbReference>
<dbReference type="InterPro" id="IPR006710">
    <property type="entry name" value="Glyco_hydro_43"/>
</dbReference>
<dbReference type="GO" id="GO:0005975">
    <property type="term" value="P:carbohydrate metabolic process"/>
    <property type="evidence" value="ECO:0007669"/>
    <property type="project" value="InterPro"/>
</dbReference>
<keyword evidence="3 5" id="KW-0378">Hydrolase</keyword>
<evidence type="ECO:0000313" key="10">
    <source>
        <dbReference type="EMBL" id="WMC86227.1"/>
    </source>
</evidence>
<gene>
    <name evidence="10" type="ORF">P7W03_11885</name>
</gene>
<accession>A0AAX3ZGQ1</accession>
<evidence type="ECO:0000256" key="2">
    <source>
        <dbReference type="ARBA" id="ARBA00009865"/>
    </source>
</evidence>
<feature type="signal peptide" evidence="9">
    <location>
        <begin position="1"/>
        <end position="25"/>
    </location>
</feature>
<feature type="chain" id="PRO_5043948904" evidence="9">
    <location>
        <begin position="26"/>
        <end position="324"/>
    </location>
</feature>
<organism evidence="10 11">
    <name type="scientific">Streptomyces rochei</name>
    <name type="common">Streptomyces parvullus</name>
    <dbReference type="NCBI Taxonomy" id="1928"/>
    <lineage>
        <taxon>Bacteria</taxon>
        <taxon>Bacillati</taxon>
        <taxon>Actinomycetota</taxon>
        <taxon>Actinomycetes</taxon>
        <taxon>Kitasatosporales</taxon>
        <taxon>Streptomycetaceae</taxon>
        <taxon>Streptomyces</taxon>
        <taxon>Streptomyces rochei group</taxon>
    </lineage>
</organism>
<dbReference type="PANTHER" id="PTHR43301:SF3">
    <property type="entry name" value="ARABINAN ENDO-1,5-ALPHA-L-ARABINOSIDASE A-RELATED"/>
    <property type="match status" value="1"/>
</dbReference>
<keyword evidence="9" id="KW-0732">Signal</keyword>
<name>A0AAX3ZGQ1_STRRO</name>
<feature type="site" description="Important for catalytic activity, responsible for pKa modulation of the active site Glu and correct orientation of both the proton donor and substrate" evidence="8">
    <location>
        <position position="157"/>
    </location>
</feature>
<comment type="similarity">
    <text evidence="2 5">Belongs to the glycosyl hydrolase 43 family.</text>
</comment>
<dbReference type="GO" id="GO:0046558">
    <property type="term" value="F:arabinan endo-1,5-alpha-L-arabinosidase activity"/>
    <property type="evidence" value="ECO:0007669"/>
    <property type="project" value="InterPro"/>
</dbReference>
<proteinExistence type="inferred from homology"/>